<organism evidence="24 25">
    <name type="scientific">Heterodera trifolii</name>
    <dbReference type="NCBI Taxonomy" id="157864"/>
    <lineage>
        <taxon>Eukaryota</taxon>
        <taxon>Metazoa</taxon>
        <taxon>Ecdysozoa</taxon>
        <taxon>Nematoda</taxon>
        <taxon>Chromadorea</taxon>
        <taxon>Rhabditida</taxon>
        <taxon>Tylenchina</taxon>
        <taxon>Tylenchomorpha</taxon>
        <taxon>Tylenchoidea</taxon>
        <taxon>Heteroderidae</taxon>
        <taxon>Heteroderinae</taxon>
        <taxon>Heterodera</taxon>
    </lineage>
</organism>
<evidence type="ECO:0000256" key="7">
    <source>
        <dbReference type="ARBA" id="ARBA00022527"/>
    </source>
</evidence>
<evidence type="ECO:0000256" key="1">
    <source>
        <dbReference type="ARBA" id="ARBA00001946"/>
    </source>
</evidence>
<evidence type="ECO:0000259" key="22">
    <source>
        <dbReference type="PROSITE" id="PS50011"/>
    </source>
</evidence>
<comment type="subcellular location">
    <subcellularLocation>
        <location evidence="3">Cytoplasm</location>
    </subcellularLocation>
    <subcellularLocation>
        <location evidence="2">Membrane</location>
    </subcellularLocation>
</comment>
<evidence type="ECO:0000256" key="16">
    <source>
        <dbReference type="ARBA" id="ARBA00022840"/>
    </source>
</evidence>
<dbReference type="InterPro" id="IPR011009">
    <property type="entry name" value="Kinase-like_dom_sf"/>
</dbReference>
<evidence type="ECO:0000256" key="12">
    <source>
        <dbReference type="ARBA" id="ARBA00022741"/>
    </source>
</evidence>
<accession>A0ABD2HZE8</accession>
<dbReference type="FunFam" id="3.30.200.20:FF:000042">
    <property type="entry name" value="Aurora kinase A"/>
    <property type="match status" value="1"/>
</dbReference>
<keyword evidence="17" id="KW-0460">Magnesium</keyword>
<dbReference type="PROSITE" id="PS00479">
    <property type="entry name" value="ZF_DAG_PE_1"/>
    <property type="match status" value="1"/>
</dbReference>
<dbReference type="EC" id="2.7.11.13" evidence="5"/>
<evidence type="ECO:0000256" key="14">
    <source>
        <dbReference type="ARBA" id="ARBA00022777"/>
    </source>
</evidence>
<feature type="domain" description="Phorbol-ester/DAG-type" evidence="23">
    <location>
        <begin position="311"/>
        <end position="361"/>
    </location>
</feature>
<dbReference type="GO" id="GO:0008270">
    <property type="term" value="F:zinc ion binding"/>
    <property type="evidence" value="ECO:0007669"/>
    <property type="project" value="UniProtKB-KW"/>
</dbReference>
<evidence type="ECO:0000259" key="23">
    <source>
        <dbReference type="PROSITE" id="PS50081"/>
    </source>
</evidence>
<evidence type="ECO:0000256" key="11">
    <source>
        <dbReference type="ARBA" id="ARBA00022737"/>
    </source>
</evidence>
<dbReference type="SMART" id="SM00109">
    <property type="entry name" value="C1"/>
    <property type="match status" value="2"/>
</dbReference>
<dbReference type="Pfam" id="PF00130">
    <property type="entry name" value="C1_1"/>
    <property type="match status" value="2"/>
</dbReference>
<evidence type="ECO:0000256" key="18">
    <source>
        <dbReference type="ARBA" id="ARBA00023136"/>
    </source>
</evidence>
<dbReference type="CDD" id="cd20798">
    <property type="entry name" value="C1_CeDKF1-like_rpt2"/>
    <property type="match status" value="1"/>
</dbReference>
<dbReference type="PROSITE" id="PS50081">
    <property type="entry name" value="ZF_DAG_PE_2"/>
    <property type="match status" value="2"/>
</dbReference>
<evidence type="ECO:0000256" key="15">
    <source>
        <dbReference type="ARBA" id="ARBA00022833"/>
    </source>
</evidence>
<keyword evidence="6" id="KW-0963">Cytoplasm</keyword>
<dbReference type="InterPro" id="IPR008271">
    <property type="entry name" value="Ser/Thr_kinase_AS"/>
</dbReference>
<dbReference type="InterPro" id="IPR002219">
    <property type="entry name" value="PKC_DAG/PE"/>
</dbReference>
<dbReference type="GO" id="GO:0005737">
    <property type="term" value="C:cytoplasm"/>
    <property type="evidence" value="ECO:0007669"/>
    <property type="project" value="UniProtKB-SubCell"/>
</dbReference>
<dbReference type="AlphaFoldDB" id="A0ABD2HZE8"/>
<feature type="region of interest" description="Disordered" evidence="21">
    <location>
        <begin position="1"/>
        <end position="24"/>
    </location>
</feature>
<feature type="domain" description="Phorbol-ester/DAG-type" evidence="23">
    <location>
        <begin position="214"/>
        <end position="264"/>
    </location>
</feature>
<evidence type="ECO:0000313" key="24">
    <source>
        <dbReference type="EMBL" id="KAL3073164.1"/>
    </source>
</evidence>
<sequence length="966" mass="107718">MLPNSMFPAQPNPQQAQMATKNGGGGNFLLNSAEFWPTALANNHTNQNLIIAPLQQNANENCGGATNVNDNNCSNSTINNNNSSSIAFQQQHFPDKFWEQQQQQQQVITIALQYGPMKELVIVERTADMGAFELFRQKARQMVEKQLQLESSISSNGGHPTGTSAQVTASEVQLFLHDYKSFNMLTCLTSLAQLDNGSVVEIIRIDRSEKPTKPHLLQVNTFVTPTFCDYCGEMLIGLVKQGVQCRLCKCNFHKKCALAPRNNCAKSETVPTTFLAGAGQFPVPNIAGSATESQQLHSHQQQKQQPYFQLPHSLWPHNYRTPTVCKVCDKLLMGVFKQGLRCKDCRVNVHKKCVHLLPPNCQMNAETPLTFSTDQPNLPMGGTDQSASFGVFQQDNGGATEHKRHSQQQAMEVANPSLDAMIPLARLPGSASSRSVRHAAAGQPLCEGWLIHFLLQEKERRRLRHYWVLANGVISLYNEYNDGVNTSRVFRHIHLAEIVALIPYEGLPIDPKFAPHAFEIRTSSGLTFCVGENLGALVGSLGTNTTAPPPTILSFTKSRYFGGAGAAPSWQQWFQALQQSLQPPPLRTDPANAEPALQFSQIYQVHREKVLGSGQFGTVYSGVHRQSGREVAVKVIAKDRFSKKSSAVETLKSEVAILQAVDHQGIIKLESMFETKDKIFVVMEKMDGDMLEMILSQATGRLNERSTKFLIMQILSALHYLHYRGIAHCDLKPENVLLSDFHSNFPQTKLCDFGYARFIGETQFRKTIVGTPAYLAPEVLKKKGYNKSLDMWSVGVIIYVTLSGTFPFNENEEIAEQIQNAEFMFPAAPWQNISADAVDLIQRLLRVQIEERLTIDECIGHRWLKDAQTYWDLICLEKRLGHRYLTSEAEDLIWAPQLSAMGLIQTAVTTTAQQNANGCEAIETTGKCQRTEQRPMEQQRSTISMETDPQHQQQEATANIVDLLGG</sequence>
<evidence type="ECO:0000256" key="5">
    <source>
        <dbReference type="ARBA" id="ARBA00012429"/>
    </source>
</evidence>
<keyword evidence="7" id="KW-0723">Serine/threonine-protein kinase</keyword>
<evidence type="ECO:0000256" key="4">
    <source>
        <dbReference type="ARBA" id="ARBA00008582"/>
    </source>
</evidence>
<name>A0ABD2HZE8_9BILA</name>
<comment type="catalytic activity">
    <reaction evidence="19">
        <text>L-threonyl-[protein] + ATP = O-phospho-L-threonyl-[protein] + ADP + H(+)</text>
        <dbReference type="Rhea" id="RHEA:46608"/>
        <dbReference type="Rhea" id="RHEA-COMP:11060"/>
        <dbReference type="Rhea" id="RHEA-COMP:11605"/>
        <dbReference type="ChEBI" id="CHEBI:15378"/>
        <dbReference type="ChEBI" id="CHEBI:30013"/>
        <dbReference type="ChEBI" id="CHEBI:30616"/>
        <dbReference type="ChEBI" id="CHEBI:61977"/>
        <dbReference type="ChEBI" id="CHEBI:456216"/>
        <dbReference type="EC" id="2.7.11.13"/>
    </reaction>
</comment>
<dbReference type="GO" id="GO:0016020">
    <property type="term" value="C:membrane"/>
    <property type="evidence" value="ECO:0007669"/>
    <property type="project" value="UniProtKB-SubCell"/>
</dbReference>
<evidence type="ECO:0000256" key="19">
    <source>
        <dbReference type="ARBA" id="ARBA00047272"/>
    </source>
</evidence>
<feature type="region of interest" description="Disordered" evidence="21">
    <location>
        <begin position="928"/>
        <end position="955"/>
    </location>
</feature>
<dbReference type="Gene3D" id="3.30.60.20">
    <property type="match status" value="2"/>
</dbReference>
<evidence type="ECO:0000313" key="25">
    <source>
        <dbReference type="Proteomes" id="UP001620626"/>
    </source>
</evidence>
<keyword evidence="12 20" id="KW-0547">Nucleotide-binding</keyword>
<keyword evidence="16 20" id="KW-0067">ATP-binding</keyword>
<evidence type="ECO:0000256" key="10">
    <source>
        <dbReference type="ARBA" id="ARBA00022723"/>
    </source>
</evidence>
<keyword evidence="9" id="KW-0808">Transferase</keyword>
<keyword evidence="10" id="KW-0479">Metal-binding</keyword>
<evidence type="ECO:0000256" key="17">
    <source>
        <dbReference type="ARBA" id="ARBA00022842"/>
    </source>
</evidence>
<comment type="similarity">
    <text evidence="4">Belongs to the protein kinase superfamily. CAMK Ser/Thr protein kinase family. PKD subfamily.</text>
</comment>
<evidence type="ECO:0000256" key="13">
    <source>
        <dbReference type="ARBA" id="ARBA00022771"/>
    </source>
</evidence>
<dbReference type="PANTHER" id="PTHR22968">
    <property type="entry name" value="PROTEIN KINASE C, MU"/>
    <property type="match status" value="1"/>
</dbReference>
<dbReference type="InterPro" id="IPR000719">
    <property type="entry name" value="Prot_kinase_dom"/>
</dbReference>
<dbReference type="PRINTS" id="PR00008">
    <property type="entry name" value="DAGPEDOMAIN"/>
</dbReference>
<dbReference type="SUPFAM" id="SSF57889">
    <property type="entry name" value="Cysteine-rich domain"/>
    <property type="match status" value="2"/>
</dbReference>
<dbReference type="Pfam" id="PF25525">
    <property type="entry name" value="Ubiquitin_PRKD1_N"/>
    <property type="match status" value="1"/>
</dbReference>
<evidence type="ECO:0000256" key="8">
    <source>
        <dbReference type="ARBA" id="ARBA00022553"/>
    </source>
</evidence>
<dbReference type="PROSITE" id="PS00108">
    <property type="entry name" value="PROTEIN_KINASE_ST"/>
    <property type="match status" value="1"/>
</dbReference>
<protein>
    <recommendedName>
        <fullName evidence="5">protein kinase C</fullName>
        <ecNumber evidence="5">2.7.11.13</ecNumber>
    </recommendedName>
</protein>
<evidence type="ECO:0000256" key="9">
    <source>
        <dbReference type="ARBA" id="ARBA00022679"/>
    </source>
</evidence>
<keyword evidence="14" id="KW-0418">Kinase</keyword>
<dbReference type="FunFam" id="1.10.510.10:FF:000571">
    <property type="entry name" value="Maternal embryonic leucine zipper kinase"/>
    <property type="match status" value="1"/>
</dbReference>
<evidence type="ECO:0000256" key="2">
    <source>
        <dbReference type="ARBA" id="ARBA00004370"/>
    </source>
</evidence>
<keyword evidence="11" id="KW-0677">Repeat</keyword>
<keyword evidence="18" id="KW-0472">Membrane</keyword>
<keyword evidence="8" id="KW-0597">Phosphoprotein</keyword>
<dbReference type="InterPro" id="IPR057764">
    <property type="entry name" value="Ubiquitin_PRKD1-3_N"/>
</dbReference>
<keyword evidence="25" id="KW-1185">Reference proteome</keyword>
<dbReference type="PROSITE" id="PS50011">
    <property type="entry name" value="PROTEIN_KINASE_DOM"/>
    <property type="match status" value="1"/>
</dbReference>
<dbReference type="InterPro" id="IPR011993">
    <property type="entry name" value="PH-like_dom_sf"/>
</dbReference>
<dbReference type="EMBL" id="JBICBT010001324">
    <property type="protein sequence ID" value="KAL3073164.1"/>
    <property type="molecule type" value="Genomic_DNA"/>
</dbReference>
<feature type="compositionally biased region" description="Polar residues" evidence="21">
    <location>
        <begin position="938"/>
        <end position="955"/>
    </location>
</feature>
<dbReference type="InterPro" id="IPR020454">
    <property type="entry name" value="DAG/PE-bd"/>
</dbReference>
<dbReference type="SUPFAM" id="SSF56112">
    <property type="entry name" value="Protein kinase-like (PK-like)"/>
    <property type="match status" value="1"/>
</dbReference>
<evidence type="ECO:0000256" key="6">
    <source>
        <dbReference type="ARBA" id="ARBA00022490"/>
    </source>
</evidence>
<dbReference type="Pfam" id="PF00069">
    <property type="entry name" value="Pkinase"/>
    <property type="match status" value="1"/>
</dbReference>
<dbReference type="GO" id="GO:0004697">
    <property type="term" value="F:diacylglycerol-dependent serine/threonine kinase activity"/>
    <property type="evidence" value="ECO:0007669"/>
    <property type="project" value="UniProtKB-EC"/>
</dbReference>
<feature type="binding site" evidence="20">
    <location>
        <position position="638"/>
    </location>
    <ligand>
        <name>ATP</name>
        <dbReference type="ChEBI" id="CHEBI:30616"/>
    </ligand>
</feature>
<dbReference type="Proteomes" id="UP001620626">
    <property type="component" value="Unassembled WGS sequence"/>
</dbReference>
<keyword evidence="15" id="KW-0862">Zinc</keyword>
<dbReference type="SMART" id="SM00220">
    <property type="entry name" value="S_TKc"/>
    <property type="match status" value="1"/>
</dbReference>
<evidence type="ECO:0000256" key="20">
    <source>
        <dbReference type="PROSITE-ProRule" id="PRU10141"/>
    </source>
</evidence>
<feature type="domain" description="Protein kinase" evidence="22">
    <location>
        <begin position="605"/>
        <end position="864"/>
    </location>
</feature>
<comment type="cofactor">
    <cofactor evidence="1">
        <name>Mg(2+)</name>
        <dbReference type="ChEBI" id="CHEBI:18420"/>
    </cofactor>
</comment>
<dbReference type="Gene3D" id="1.10.510.10">
    <property type="entry name" value="Transferase(Phosphotransferase) domain 1"/>
    <property type="match status" value="1"/>
</dbReference>
<reference evidence="24 25" key="1">
    <citation type="submission" date="2024-10" db="EMBL/GenBank/DDBJ databases">
        <authorList>
            <person name="Kim D."/>
        </authorList>
    </citation>
    <scope>NUCLEOTIDE SEQUENCE [LARGE SCALE GENOMIC DNA]</scope>
    <source>
        <strain evidence="24">BH-2024</strain>
    </source>
</reference>
<feature type="compositionally biased region" description="Low complexity" evidence="21">
    <location>
        <begin position="8"/>
        <end position="19"/>
    </location>
</feature>
<dbReference type="Gene3D" id="2.30.29.30">
    <property type="entry name" value="Pleckstrin-homology domain (PH domain)/Phosphotyrosine-binding domain (PTB)"/>
    <property type="match status" value="1"/>
</dbReference>
<dbReference type="PANTHER" id="PTHR22968:SF15">
    <property type="entry name" value="SERINE_THREONINE-PROTEIN KINASE DKF-1"/>
    <property type="match status" value="1"/>
</dbReference>
<proteinExistence type="inferred from homology"/>
<dbReference type="InterPro" id="IPR046349">
    <property type="entry name" value="C1-like_sf"/>
</dbReference>
<keyword evidence="13" id="KW-0863">Zinc-finger</keyword>
<dbReference type="InterPro" id="IPR017441">
    <property type="entry name" value="Protein_kinase_ATP_BS"/>
</dbReference>
<gene>
    <name evidence="24" type="ORF">niasHT_035440</name>
</gene>
<evidence type="ECO:0000256" key="3">
    <source>
        <dbReference type="ARBA" id="ARBA00004496"/>
    </source>
</evidence>
<dbReference type="SUPFAM" id="SSF50729">
    <property type="entry name" value="PH domain-like"/>
    <property type="match status" value="1"/>
</dbReference>
<comment type="caution">
    <text evidence="24">The sequence shown here is derived from an EMBL/GenBank/DDBJ whole genome shotgun (WGS) entry which is preliminary data.</text>
</comment>
<dbReference type="GO" id="GO:0005524">
    <property type="term" value="F:ATP binding"/>
    <property type="evidence" value="ECO:0007669"/>
    <property type="project" value="UniProtKB-UniRule"/>
</dbReference>
<dbReference type="PROSITE" id="PS00107">
    <property type="entry name" value="PROTEIN_KINASE_ATP"/>
    <property type="match status" value="1"/>
</dbReference>
<evidence type="ECO:0000256" key="21">
    <source>
        <dbReference type="SAM" id="MobiDB-lite"/>
    </source>
</evidence>